<evidence type="ECO:0000313" key="2">
    <source>
        <dbReference type="EMBL" id="KSU77345.1"/>
    </source>
</evidence>
<evidence type="ECO:0000259" key="1">
    <source>
        <dbReference type="Pfam" id="PF00903"/>
    </source>
</evidence>
<organism evidence="2 3">
    <name type="scientific">Fictibacillus enclensis</name>
    <dbReference type="NCBI Taxonomy" id="1017270"/>
    <lineage>
        <taxon>Bacteria</taxon>
        <taxon>Bacillati</taxon>
        <taxon>Bacillota</taxon>
        <taxon>Bacilli</taxon>
        <taxon>Bacillales</taxon>
        <taxon>Fictibacillaceae</taxon>
        <taxon>Fictibacillus</taxon>
    </lineage>
</organism>
<dbReference type="EMBL" id="LNQN01000010">
    <property type="protein sequence ID" value="KSU77345.1"/>
    <property type="molecule type" value="Genomic_DNA"/>
</dbReference>
<dbReference type="InterPro" id="IPR004360">
    <property type="entry name" value="Glyas_Fos-R_dOase_dom"/>
</dbReference>
<proteinExistence type="predicted"/>
<feature type="domain" description="Glyoxalase/fosfomycin resistance/dioxygenase" evidence="1">
    <location>
        <begin position="16"/>
        <end position="140"/>
    </location>
</feature>
<sequence length="147" mass="16990">MKLEVIPFLSLNGRGAEAITFYESYLGAEVLFKKTYKEMTEMDPRFTYKEGEENYITHSVLQIGSNKIMIAEEEMDPAHPWQLGNSFSLCIQSKDYPVIEAIYEKLTQHEKVQVLTPFEKNSFSPGYARVRDPFGIVIQLTVTRHNF</sequence>
<dbReference type="Proteomes" id="UP000054099">
    <property type="component" value="Unassembled WGS sequence"/>
</dbReference>
<dbReference type="PANTHER" id="PTHR33990:SF4">
    <property type="entry name" value="PHNB-LIKE DOMAIN-CONTAINING PROTEIN"/>
    <property type="match status" value="1"/>
</dbReference>
<keyword evidence="3" id="KW-1185">Reference proteome</keyword>
<dbReference type="AlphaFoldDB" id="A0A0V8IRP2"/>
<evidence type="ECO:0000313" key="3">
    <source>
        <dbReference type="Proteomes" id="UP000054099"/>
    </source>
</evidence>
<dbReference type="CDD" id="cd06588">
    <property type="entry name" value="PhnB_like"/>
    <property type="match status" value="1"/>
</dbReference>
<reference evidence="2 3" key="1">
    <citation type="journal article" date="2014" name="Antonie Van Leeuwenhoek">
        <title>Fictibacillus enclensis sp. nov., isolated from marine sediment.</title>
        <authorList>
            <person name="Dastager S.G."/>
            <person name="Mawlankar R."/>
            <person name="Srinivasan K."/>
            <person name="Tang S.K."/>
            <person name="Lee J.C."/>
            <person name="Ramana V.V."/>
            <person name="Shouche Y.S."/>
        </authorList>
    </citation>
    <scope>NUCLEOTIDE SEQUENCE [LARGE SCALE GENOMIC DNA]</scope>
    <source>
        <strain evidence="2 3">NIO-1003</strain>
    </source>
</reference>
<dbReference type="PANTHER" id="PTHR33990">
    <property type="entry name" value="PROTEIN YJDN-RELATED"/>
    <property type="match status" value="1"/>
</dbReference>
<dbReference type="Pfam" id="PF00903">
    <property type="entry name" value="Glyoxalase"/>
    <property type="match status" value="1"/>
</dbReference>
<dbReference type="InterPro" id="IPR028973">
    <property type="entry name" value="PhnB-like"/>
</dbReference>
<gene>
    <name evidence="2" type="ORF">AS030_22025</name>
</gene>
<protein>
    <recommendedName>
        <fullName evidence="1">Glyoxalase/fosfomycin resistance/dioxygenase domain-containing protein</fullName>
    </recommendedName>
</protein>
<comment type="caution">
    <text evidence="2">The sequence shown here is derived from an EMBL/GenBank/DDBJ whole genome shotgun (WGS) entry which is preliminary data.</text>
</comment>
<dbReference type="InterPro" id="IPR029068">
    <property type="entry name" value="Glyas_Bleomycin-R_OHBP_Dase"/>
</dbReference>
<dbReference type="SUPFAM" id="SSF54593">
    <property type="entry name" value="Glyoxalase/Bleomycin resistance protein/Dihydroxybiphenyl dioxygenase"/>
    <property type="match status" value="1"/>
</dbReference>
<name>A0A0V8IRP2_9BACL</name>
<dbReference type="Gene3D" id="3.10.180.10">
    <property type="entry name" value="2,3-Dihydroxybiphenyl 1,2-Dioxygenase, domain 1"/>
    <property type="match status" value="1"/>
</dbReference>
<accession>A0A0V8IRP2</accession>
<dbReference type="OrthoDB" id="9795306at2"/>
<dbReference type="RefSeq" id="WP_061975792.1">
    <property type="nucleotide sequence ID" value="NZ_FMAV01000008.1"/>
</dbReference>